<evidence type="ECO:0000313" key="4">
    <source>
        <dbReference type="Proteomes" id="UP000799429"/>
    </source>
</evidence>
<reference evidence="3" key="1">
    <citation type="journal article" date="2020" name="Stud. Mycol.">
        <title>101 Dothideomycetes genomes: a test case for predicting lifestyles and emergence of pathogens.</title>
        <authorList>
            <person name="Haridas S."/>
            <person name="Albert R."/>
            <person name="Binder M."/>
            <person name="Bloem J."/>
            <person name="Labutti K."/>
            <person name="Salamov A."/>
            <person name="Andreopoulos B."/>
            <person name="Baker S."/>
            <person name="Barry K."/>
            <person name="Bills G."/>
            <person name="Bluhm B."/>
            <person name="Cannon C."/>
            <person name="Castanera R."/>
            <person name="Culley D."/>
            <person name="Daum C."/>
            <person name="Ezra D."/>
            <person name="Gonzalez J."/>
            <person name="Henrissat B."/>
            <person name="Kuo A."/>
            <person name="Liang C."/>
            <person name="Lipzen A."/>
            <person name="Lutzoni F."/>
            <person name="Magnuson J."/>
            <person name="Mondo S."/>
            <person name="Nolan M."/>
            <person name="Ohm R."/>
            <person name="Pangilinan J."/>
            <person name="Park H.-J."/>
            <person name="Ramirez L."/>
            <person name="Alfaro M."/>
            <person name="Sun H."/>
            <person name="Tritt A."/>
            <person name="Yoshinaga Y."/>
            <person name="Zwiers L.-H."/>
            <person name="Turgeon B."/>
            <person name="Goodwin S."/>
            <person name="Spatafora J."/>
            <person name="Crous P."/>
            <person name="Grigoriev I."/>
        </authorList>
    </citation>
    <scope>NUCLEOTIDE SEQUENCE</scope>
    <source>
        <strain evidence="3">CBS 101060</strain>
    </source>
</reference>
<evidence type="ECO:0000256" key="2">
    <source>
        <dbReference type="SAM" id="Phobius"/>
    </source>
</evidence>
<feature type="region of interest" description="Disordered" evidence="1">
    <location>
        <begin position="1"/>
        <end position="30"/>
    </location>
</feature>
<feature type="region of interest" description="Disordered" evidence="1">
    <location>
        <begin position="45"/>
        <end position="76"/>
    </location>
</feature>
<protein>
    <submittedName>
        <fullName evidence="3">Uncharacterized protein</fullName>
    </submittedName>
</protein>
<feature type="compositionally biased region" description="Polar residues" evidence="1">
    <location>
        <begin position="45"/>
        <end position="59"/>
    </location>
</feature>
<keyword evidence="2" id="KW-0812">Transmembrane</keyword>
<name>A0A9P4VKY2_9PEZI</name>
<comment type="caution">
    <text evidence="3">The sequence shown here is derived from an EMBL/GenBank/DDBJ whole genome shotgun (WGS) entry which is preliminary data.</text>
</comment>
<dbReference type="AlphaFoldDB" id="A0A9P4VKY2"/>
<evidence type="ECO:0000313" key="3">
    <source>
        <dbReference type="EMBL" id="KAF2836876.1"/>
    </source>
</evidence>
<organism evidence="3 4">
    <name type="scientific">Patellaria atrata CBS 101060</name>
    <dbReference type="NCBI Taxonomy" id="1346257"/>
    <lineage>
        <taxon>Eukaryota</taxon>
        <taxon>Fungi</taxon>
        <taxon>Dikarya</taxon>
        <taxon>Ascomycota</taxon>
        <taxon>Pezizomycotina</taxon>
        <taxon>Dothideomycetes</taxon>
        <taxon>Dothideomycetes incertae sedis</taxon>
        <taxon>Patellariales</taxon>
        <taxon>Patellariaceae</taxon>
        <taxon>Patellaria</taxon>
    </lineage>
</organism>
<feature type="compositionally biased region" description="Low complexity" evidence="1">
    <location>
        <begin position="1"/>
        <end position="12"/>
    </location>
</feature>
<dbReference type="Proteomes" id="UP000799429">
    <property type="component" value="Unassembled WGS sequence"/>
</dbReference>
<accession>A0A9P4VKY2</accession>
<feature type="compositionally biased region" description="Low complexity" evidence="1">
    <location>
        <begin position="60"/>
        <end position="69"/>
    </location>
</feature>
<keyword evidence="2" id="KW-0472">Membrane</keyword>
<dbReference type="EMBL" id="MU006102">
    <property type="protein sequence ID" value="KAF2836876.1"/>
    <property type="molecule type" value="Genomic_DNA"/>
</dbReference>
<keyword evidence="4" id="KW-1185">Reference proteome</keyword>
<keyword evidence="2" id="KW-1133">Transmembrane helix</keyword>
<evidence type="ECO:0000256" key="1">
    <source>
        <dbReference type="SAM" id="MobiDB-lite"/>
    </source>
</evidence>
<gene>
    <name evidence="3" type="ORF">M501DRAFT_996563</name>
</gene>
<proteinExistence type="predicted"/>
<feature type="transmembrane region" description="Helical" evidence="2">
    <location>
        <begin position="115"/>
        <end position="138"/>
    </location>
</feature>
<sequence length="179" mass="20526">MRSSDQLSSSQRQPHHTHHPHASAQAERETGYQSTLAFVHMLSSPDLSQPNRTQNPQAHSTTPRTTYSPRSRKQTTPAPIENYYFNLHEPCLHNMPLTPRHTSTGEQESNYARTYAWASVRLLMSSLLAACGIFFPWWSLSPRLMRLPVGEHGEHPSFAYILTPCQISVAKRWFIDRCR</sequence>